<dbReference type="Proteomes" id="UP001281761">
    <property type="component" value="Unassembled WGS sequence"/>
</dbReference>
<organism evidence="1 2">
    <name type="scientific">Blattamonas nauphoetae</name>
    <dbReference type="NCBI Taxonomy" id="2049346"/>
    <lineage>
        <taxon>Eukaryota</taxon>
        <taxon>Metamonada</taxon>
        <taxon>Preaxostyla</taxon>
        <taxon>Oxymonadida</taxon>
        <taxon>Blattamonas</taxon>
    </lineage>
</organism>
<accession>A0ABQ9XKA8</accession>
<evidence type="ECO:0000313" key="1">
    <source>
        <dbReference type="EMBL" id="KAK2952441.1"/>
    </source>
</evidence>
<comment type="caution">
    <text evidence="1">The sequence shown here is derived from an EMBL/GenBank/DDBJ whole genome shotgun (WGS) entry which is preliminary data.</text>
</comment>
<name>A0ABQ9XKA8_9EUKA</name>
<dbReference type="EMBL" id="JARBJD010000103">
    <property type="protein sequence ID" value="KAK2952441.1"/>
    <property type="molecule type" value="Genomic_DNA"/>
</dbReference>
<gene>
    <name evidence="1" type="ORF">BLNAU_12547</name>
</gene>
<keyword evidence="2" id="KW-1185">Reference proteome</keyword>
<proteinExistence type="predicted"/>
<evidence type="ECO:0000313" key="2">
    <source>
        <dbReference type="Proteomes" id="UP001281761"/>
    </source>
</evidence>
<sequence length="213" mass="25255">MTADLIPQLITTLNPHSLSFAKAVDIHVHLLNIIIHFLWSATRNGLASLKIEDPDVQQTVYETIFQQVLTPSEQYISHLCVKRFSIVDGEQSRYFMRLLAYLLRICPYHQPTMEFVLNMPVLLTIPSCLTFFTNDYSIDWFLYDMMKTQREWNKRRGDYRHMWKAVNRMLRMEGIEDVCEEKLQTDKEGLWGRAIVDDLIEWHKMLGMNTPRR</sequence>
<reference evidence="1 2" key="1">
    <citation type="journal article" date="2022" name="bioRxiv">
        <title>Genomics of Preaxostyla Flagellates Illuminates Evolutionary Transitions and the Path Towards Mitochondrial Loss.</title>
        <authorList>
            <person name="Novak L.V.F."/>
            <person name="Treitli S.C."/>
            <person name="Pyrih J."/>
            <person name="Halakuc P."/>
            <person name="Pipaliya S.V."/>
            <person name="Vacek V."/>
            <person name="Brzon O."/>
            <person name="Soukal P."/>
            <person name="Eme L."/>
            <person name="Dacks J.B."/>
            <person name="Karnkowska A."/>
            <person name="Elias M."/>
            <person name="Hampl V."/>
        </authorList>
    </citation>
    <scope>NUCLEOTIDE SEQUENCE [LARGE SCALE GENOMIC DNA]</scope>
    <source>
        <strain evidence="1">NAU3</strain>
        <tissue evidence="1">Gut</tissue>
    </source>
</reference>
<protein>
    <submittedName>
        <fullName evidence="1">Uncharacterized protein</fullName>
    </submittedName>
</protein>